<evidence type="ECO:0000313" key="2">
    <source>
        <dbReference type="Proteomes" id="UP000245207"/>
    </source>
</evidence>
<gene>
    <name evidence="1" type="ORF">CTI12_AA277660</name>
</gene>
<dbReference type="EMBL" id="PKPP01003031">
    <property type="protein sequence ID" value="PWA71721.1"/>
    <property type="molecule type" value="Genomic_DNA"/>
</dbReference>
<reference evidence="1 2" key="1">
    <citation type="journal article" date="2018" name="Mol. Plant">
        <title>The genome of Artemisia annua provides insight into the evolution of Asteraceae family and artemisinin biosynthesis.</title>
        <authorList>
            <person name="Shen Q."/>
            <person name="Zhang L."/>
            <person name="Liao Z."/>
            <person name="Wang S."/>
            <person name="Yan T."/>
            <person name="Shi P."/>
            <person name="Liu M."/>
            <person name="Fu X."/>
            <person name="Pan Q."/>
            <person name="Wang Y."/>
            <person name="Lv Z."/>
            <person name="Lu X."/>
            <person name="Zhang F."/>
            <person name="Jiang W."/>
            <person name="Ma Y."/>
            <person name="Chen M."/>
            <person name="Hao X."/>
            <person name="Li L."/>
            <person name="Tang Y."/>
            <person name="Lv G."/>
            <person name="Zhou Y."/>
            <person name="Sun X."/>
            <person name="Brodelius P.E."/>
            <person name="Rose J.K.C."/>
            <person name="Tang K."/>
        </authorList>
    </citation>
    <scope>NUCLEOTIDE SEQUENCE [LARGE SCALE GENOMIC DNA]</scope>
    <source>
        <strain evidence="2">cv. Huhao1</strain>
        <tissue evidence="1">Leaf</tissue>
    </source>
</reference>
<dbReference type="AlphaFoldDB" id="A0A2U1NE08"/>
<name>A0A2U1NE08_ARTAN</name>
<protein>
    <submittedName>
        <fullName evidence="1">Uncharacterized protein</fullName>
    </submittedName>
</protein>
<comment type="caution">
    <text evidence="1">The sequence shown here is derived from an EMBL/GenBank/DDBJ whole genome shotgun (WGS) entry which is preliminary data.</text>
</comment>
<organism evidence="1 2">
    <name type="scientific">Artemisia annua</name>
    <name type="common">Sweet wormwood</name>
    <dbReference type="NCBI Taxonomy" id="35608"/>
    <lineage>
        <taxon>Eukaryota</taxon>
        <taxon>Viridiplantae</taxon>
        <taxon>Streptophyta</taxon>
        <taxon>Embryophyta</taxon>
        <taxon>Tracheophyta</taxon>
        <taxon>Spermatophyta</taxon>
        <taxon>Magnoliopsida</taxon>
        <taxon>eudicotyledons</taxon>
        <taxon>Gunneridae</taxon>
        <taxon>Pentapetalae</taxon>
        <taxon>asterids</taxon>
        <taxon>campanulids</taxon>
        <taxon>Asterales</taxon>
        <taxon>Asteraceae</taxon>
        <taxon>Asteroideae</taxon>
        <taxon>Anthemideae</taxon>
        <taxon>Artemisiinae</taxon>
        <taxon>Artemisia</taxon>
    </lineage>
</organism>
<evidence type="ECO:0000313" key="1">
    <source>
        <dbReference type="EMBL" id="PWA71721.1"/>
    </source>
</evidence>
<dbReference type="Proteomes" id="UP000245207">
    <property type="component" value="Unassembled WGS sequence"/>
</dbReference>
<keyword evidence="2" id="KW-1185">Reference proteome</keyword>
<accession>A0A2U1NE08</accession>
<proteinExistence type="predicted"/>
<sequence length="93" mass="10029">MSGPPGTVPHGESWDSLSSVVDVARIGLPGSSGRLINKRISEPKPQAFSLQTSSSSSGVKSFLMHIRNAFNINMSRYNCTVTTLSMSNPEEIF</sequence>